<keyword evidence="2" id="KW-1185">Reference proteome</keyword>
<evidence type="ECO:0000313" key="1">
    <source>
        <dbReference type="EMBL" id="MFC2999586.1"/>
    </source>
</evidence>
<sequence>MTLSIVIHRPENSSAADPAPAEAEAMRLAVRDAVWEIADAHWTMGSDAILVSTDLSPDYMLSHFRRALARRGFDQTGLLLVTSVGPRVAWSDLPQEAEGWLRDVLA</sequence>
<comment type="caution">
    <text evidence="1">The sequence shown here is derived from an EMBL/GenBank/DDBJ whole genome shotgun (WGS) entry which is preliminary data.</text>
</comment>
<organism evidence="1 2">
    <name type="scientific">Falsiroseomonas tokyonensis</name>
    <dbReference type="NCBI Taxonomy" id="430521"/>
    <lineage>
        <taxon>Bacteria</taxon>
        <taxon>Pseudomonadati</taxon>
        <taxon>Pseudomonadota</taxon>
        <taxon>Alphaproteobacteria</taxon>
        <taxon>Acetobacterales</taxon>
        <taxon>Roseomonadaceae</taxon>
        <taxon>Falsiroseomonas</taxon>
    </lineage>
</organism>
<name>A0ABV7BRR9_9PROT</name>
<evidence type="ECO:0000313" key="2">
    <source>
        <dbReference type="Proteomes" id="UP001595420"/>
    </source>
</evidence>
<gene>
    <name evidence="1" type="ORF">ACFOD3_06770</name>
</gene>
<dbReference type="Proteomes" id="UP001595420">
    <property type="component" value="Unassembled WGS sequence"/>
</dbReference>
<proteinExistence type="predicted"/>
<dbReference type="EMBL" id="JBHRSB010000002">
    <property type="protein sequence ID" value="MFC2999586.1"/>
    <property type="molecule type" value="Genomic_DNA"/>
</dbReference>
<accession>A0ABV7BRR9</accession>
<reference evidence="2" key="1">
    <citation type="journal article" date="2019" name="Int. J. Syst. Evol. Microbiol.">
        <title>The Global Catalogue of Microorganisms (GCM) 10K type strain sequencing project: providing services to taxonomists for standard genome sequencing and annotation.</title>
        <authorList>
            <consortium name="The Broad Institute Genomics Platform"/>
            <consortium name="The Broad Institute Genome Sequencing Center for Infectious Disease"/>
            <person name="Wu L."/>
            <person name="Ma J."/>
        </authorList>
    </citation>
    <scope>NUCLEOTIDE SEQUENCE [LARGE SCALE GENOMIC DNA]</scope>
    <source>
        <strain evidence="2">CGMCC 1.16855</strain>
    </source>
</reference>
<protein>
    <submittedName>
        <fullName evidence="1">Uncharacterized protein</fullName>
    </submittedName>
</protein>